<dbReference type="EMBL" id="RQEY01000012">
    <property type="protein sequence ID" value="TGK41515.1"/>
    <property type="molecule type" value="Genomic_DNA"/>
</dbReference>
<dbReference type="OrthoDB" id="7058177at2"/>
<sequence length="240" mass="26786">MILDCSSPESTKCSLSRIFNVSETQLIIFIRSINLNDNNYQPPEDVLYGHVRKQFGAPASSIKVVWFHGTRAEDQKSFYEYGILPKTLAKKFIEPRLKELAAGLERKGSNPFSMSLMGKQSTDDEGPFAFLIKDVAIHAPGAHHSYIRAPEMVEDISGSLLGENFFQLVSRYQNTTIPYIVTFIADSKGYELPHALWYLKLIENGTSSIEAADAANTCFCADGNTILPEQIRSVEQIQNA</sequence>
<dbReference type="Proteomes" id="UP000298097">
    <property type="component" value="Unassembled WGS sequence"/>
</dbReference>
<evidence type="ECO:0000313" key="1">
    <source>
        <dbReference type="EMBL" id="TGK41515.1"/>
    </source>
</evidence>
<accession>A0A4R9H7Q5</accession>
<dbReference type="RefSeq" id="WP_135773740.1">
    <property type="nucleotide sequence ID" value="NZ_RQEY01000012.1"/>
</dbReference>
<gene>
    <name evidence="1" type="ORF">EHO65_08840</name>
</gene>
<comment type="caution">
    <text evidence="1">The sequence shown here is derived from an EMBL/GenBank/DDBJ whole genome shotgun (WGS) entry which is preliminary data.</text>
</comment>
<protein>
    <submittedName>
        <fullName evidence="1">Uncharacterized protein</fullName>
    </submittedName>
</protein>
<dbReference type="AlphaFoldDB" id="A0A4R9H7Q5"/>
<name>A0A4R9H7Q5_9LEPT</name>
<reference evidence="1" key="1">
    <citation type="journal article" date="2019" name="PLoS Negl. Trop. Dis.">
        <title>Revisiting the worldwide diversity of Leptospira species in the environment.</title>
        <authorList>
            <person name="Vincent A.T."/>
            <person name="Schiettekatte O."/>
            <person name="Bourhy P."/>
            <person name="Veyrier F.J."/>
            <person name="Picardeau M."/>
        </authorList>
    </citation>
    <scope>NUCLEOTIDE SEQUENCE [LARGE SCALE GENOMIC DNA]</scope>
    <source>
        <strain evidence="1">201800301</strain>
    </source>
</reference>
<evidence type="ECO:0000313" key="2">
    <source>
        <dbReference type="Proteomes" id="UP000298097"/>
    </source>
</evidence>
<proteinExistence type="predicted"/>
<keyword evidence="2" id="KW-1185">Reference proteome</keyword>
<organism evidence="1 2">
    <name type="scientific">Leptospira andrefontaineae</name>
    <dbReference type="NCBI Taxonomy" id="2484976"/>
    <lineage>
        <taxon>Bacteria</taxon>
        <taxon>Pseudomonadati</taxon>
        <taxon>Spirochaetota</taxon>
        <taxon>Spirochaetia</taxon>
        <taxon>Leptospirales</taxon>
        <taxon>Leptospiraceae</taxon>
        <taxon>Leptospira</taxon>
    </lineage>
</organism>